<evidence type="ECO:0000256" key="1">
    <source>
        <dbReference type="SAM" id="MobiDB-lite"/>
    </source>
</evidence>
<dbReference type="EMBL" id="CP108222">
    <property type="protein sequence ID" value="WTT22030.1"/>
    <property type="molecule type" value="Genomic_DNA"/>
</dbReference>
<proteinExistence type="predicted"/>
<organism evidence="2">
    <name type="scientific">Streptomyces sp. NBC_00093</name>
    <dbReference type="NCBI Taxonomy" id="2975649"/>
    <lineage>
        <taxon>Bacteria</taxon>
        <taxon>Bacillati</taxon>
        <taxon>Actinomycetota</taxon>
        <taxon>Actinomycetes</taxon>
        <taxon>Kitasatosporales</taxon>
        <taxon>Streptomycetaceae</taxon>
        <taxon>Streptomyces</taxon>
    </lineage>
</organism>
<sequence>MSLSGPDPSDLDQQALLHSLADRLGSVADHLPLPDQIRPDPGVSEILDDEVRHLADLLGYLAGEHARLHRAAANYPGRLTVTGRRTALALASAAEPTGAALAALGHAVHHLGHLADLIHQPPSPAHARSTAAVHQGLTNCMREVRLLLARAAKDLRTAADTRTAPHAAPPYPAPAASAATSRTR</sequence>
<reference evidence="2" key="1">
    <citation type="submission" date="2022-10" db="EMBL/GenBank/DDBJ databases">
        <title>The complete genomes of actinobacterial strains from the NBC collection.</title>
        <authorList>
            <person name="Joergensen T.S."/>
            <person name="Alvarez Arevalo M."/>
            <person name="Sterndorff E.B."/>
            <person name="Faurdal D."/>
            <person name="Vuksanovic O."/>
            <person name="Mourched A.-S."/>
            <person name="Charusanti P."/>
            <person name="Shaw S."/>
            <person name="Blin K."/>
            <person name="Weber T."/>
        </authorList>
    </citation>
    <scope>NUCLEOTIDE SEQUENCE</scope>
    <source>
        <strain evidence="2">NBC_00093</strain>
    </source>
</reference>
<dbReference type="AlphaFoldDB" id="A0AAU2ACR7"/>
<gene>
    <name evidence="2" type="ORF">OHA22_44110</name>
</gene>
<feature type="compositionally biased region" description="Low complexity" evidence="1">
    <location>
        <begin position="174"/>
        <end position="184"/>
    </location>
</feature>
<evidence type="ECO:0000313" key="2">
    <source>
        <dbReference type="EMBL" id="WTT22030.1"/>
    </source>
</evidence>
<protein>
    <submittedName>
        <fullName evidence="2">Uncharacterized protein</fullName>
    </submittedName>
</protein>
<feature type="region of interest" description="Disordered" evidence="1">
    <location>
        <begin position="158"/>
        <end position="184"/>
    </location>
</feature>
<accession>A0AAU2ACR7</accession>
<name>A0AAU2ACR7_9ACTN</name>